<keyword evidence="2" id="KW-1185">Reference proteome</keyword>
<evidence type="ECO:0000313" key="1">
    <source>
        <dbReference type="EMBL" id="MBM6703373.1"/>
    </source>
</evidence>
<protein>
    <submittedName>
        <fullName evidence="1">Uncharacterized protein</fullName>
    </submittedName>
</protein>
<sequence length="110" mass="12492">MMRAEITNLPMFDEYAFIEQHGHELTNDELEVLSERIDTLDRHIIAFNDAAIDMLHRAISDQAFEEGSVVAANLLELLGGMQRYVYRAREALAECVTDETPSELTFVSDT</sequence>
<organism evidence="1 2">
    <name type="scientific">Sutterella massiliensis</name>
    <dbReference type="NCBI Taxonomy" id="1816689"/>
    <lineage>
        <taxon>Bacteria</taxon>
        <taxon>Pseudomonadati</taxon>
        <taxon>Pseudomonadota</taxon>
        <taxon>Betaproteobacteria</taxon>
        <taxon>Burkholderiales</taxon>
        <taxon>Sutterellaceae</taxon>
        <taxon>Sutterella</taxon>
    </lineage>
</organism>
<dbReference type="Proteomes" id="UP000715095">
    <property type="component" value="Unassembled WGS sequence"/>
</dbReference>
<gene>
    <name evidence="1" type="ORF">H6A60_02495</name>
</gene>
<comment type="caution">
    <text evidence="1">The sequence shown here is derived from an EMBL/GenBank/DDBJ whole genome shotgun (WGS) entry which is preliminary data.</text>
</comment>
<dbReference type="RefSeq" id="WP_205101853.1">
    <property type="nucleotide sequence ID" value="NZ_JACJJC010000003.1"/>
</dbReference>
<accession>A0ABS2DRM1</accession>
<proteinExistence type="predicted"/>
<reference evidence="1 2" key="1">
    <citation type="journal article" date="2021" name="Sci. Rep.">
        <title>The distribution of antibiotic resistance genes in chicken gut microbiota commensals.</title>
        <authorList>
            <person name="Juricova H."/>
            <person name="Matiasovicova J."/>
            <person name="Kubasova T."/>
            <person name="Cejkova D."/>
            <person name="Rychlik I."/>
        </authorList>
    </citation>
    <scope>NUCLEOTIDE SEQUENCE [LARGE SCALE GENOMIC DNA]</scope>
    <source>
        <strain evidence="1 2">An829</strain>
    </source>
</reference>
<dbReference type="EMBL" id="JACJJC010000003">
    <property type="protein sequence ID" value="MBM6703373.1"/>
    <property type="molecule type" value="Genomic_DNA"/>
</dbReference>
<evidence type="ECO:0000313" key="2">
    <source>
        <dbReference type="Proteomes" id="UP000715095"/>
    </source>
</evidence>
<name>A0ABS2DRM1_9BURK</name>